<feature type="domain" description="Trichothecene 3-O-acetyltransferase-like N-terminal" evidence="4">
    <location>
        <begin position="20"/>
        <end position="176"/>
    </location>
</feature>
<evidence type="ECO:0000256" key="1">
    <source>
        <dbReference type="ARBA" id="ARBA00022679"/>
    </source>
</evidence>
<dbReference type="PANTHER" id="PTHR31896:SF64">
    <property type="entry name" value="TRICHOTHECENE 3-O-ACETYLTRANSFERASE"/>
    <property type="match status" value="1"/>
</dbReference>
<dbReference type="EMBL" id="KZ821271">
    <property type="protein sequence ID" value="PYH41018.1"/>
    <property type="molecule type" value="Genomic_DNA"/>
</dbReference>
<name>A0A318ZLA1_9EURO</name>
<dbReference type="STRING" id="1450539.A0A318ZLA1"/>
<evidence type="ECO:0000256" key="2">
    <source>
        <dbReference type="ARBA" id="ARBA00023315"/>
    </source>
</evidence>
<sequence length="477" mass="52914">MFDLSKFQDHIGQLPSLKTYTHLLLSFPMSDGYFQRAAAIHALYAATEALITDFPWLAAEVKHEGRAPGNSGTFRLQSCPSSRPEDLVIVRDASDLCPSYKELHAARGPCSMLPVRTLGPVVCFPEQYEDSSLQPARVFVMQANFIRGGLLLDLAAQHNSIDDMGLHQCARLLAKALRHEPFSPLELDQGNRDRRQLIPLLHDQDDGPEPVLDPSHLRHNNKSAPFSLSPNPQALRPPAQWHHFHIPAHHLAKIHDRATKDLTTHAPKLQRHQRPLAGPTAPASYISTTDTLCAFLWHHLSAARHLSPSQRTQFSRSIDARRVLGIPAAYMGQMTHTATVSLTYRDLRAMNLGETAAGLRDRRVEVDTEYAVRSWATVLAQTRDKSRIMLEGESEYDRLADVRVCSLEHAGLDSCVFGALGRPGLVRRPGSEPLEGGVHFWEGSEDGGVEMMVCLGKGEVEALRGDEGWSEVVEFVG</sequence>
<dbReference type="Proteomes" id="UP000248349">
    <property type="component" value="Unassembled WGS sequence"/>
</dbReference>
<dbReference type="PANTHER" id="PTHR31896">
    <property type="entry name" value="FAMILY REGULATORY PROTEIN, PUTATIVE (AFU_ORTHOLOGUE AFUA_3G14730)-RELATED"/>
    <property type="match status" value="1"/>
</dbReference>
<reference evidence="5 6" key="1">
    <citation type="submission" date="2016-12" db="EMBL/GenBank/DDBJ databases">
        <title>The genomes of Aspergillus section Nigri reveals drivers in fungal speciation.</title>
        <authorList>
            <consortium name="DOE Joint Genome Institute"/>
            <person name="Vesth T.C."/>
            <person name="Nybo J."/>
            <person name="Theobald S."/>
            <person name="Brandl J."/>
            <person name="Frisvad J.C."/>
            <person name="Nielsen K.F."/>
            <person name="Lyhne E.K."/>
            <person name="Kogle M.E."/>
            <person name="Kuo A."/>
            <person name="Riley R."/>
            <person name="Clum A."/>
            <person name="Nolan M."/>
            <person name="Lipzen A."/>
            <person name="Salamov A."/>
            <person name="Henrissat B."/>
            <person name="Wiebenga A."/>
            <person name="De Vries R.P."/>
            <person name="Grigoriev I.V."/>
            <person name="Mortensen U.H."/>
            <person name="Andersen M.R."/>
            <person name="Baker S.E."/>
        </authorList>
    </citation>
    <scope>NUCLEOTIDE SEQUENCE [LARGE SCALE GENOMIC DNA]</scope>
    <source>
        <strain evidence="5 6">JOP 1030-1</strain>
    </source>
</reference>
<dbReference type="GeneID" id="37075013"/>
<keyword evidence="6" id="KW-1185">Reference proteome</keyword>
<keyword evidence="2" id="KW-0012">Acyltransferase</keyword>
<dbReference type="AlphaFoldDB" id="A0A318ZLA1"/>
<evidence type="ECO:0000256" key="3">
    <source>
        <dbReference type="SAM" id="MobiDB-lite"/>
    </source>
</evidence>
<dbReference type="InterPro" id="IPR054710">
    <property type="entry name" value="Tri101-like_N"/>
</dbReference>
<evidence type="ECO:0000313" key="6">
    <source>
        <dbReference type="Proteomes" id="UP000248349"/>
    </source>
</evidence>
<dbReference type="OrthoDB" id="1862401at2759"/>
<proteinExistence type="predicted"/>
<dbReference type="Gene3D" id="3.30.559.10">
    <property type="entry name" value="Chloramphenicol acetyltransferase-like domain"/>
    <property type="match status" value="2"/>
</dbReference>
<dbReference type="InterPro" id="IPR051283">
    <property type="entry name" value="Sec_Metabolite_Acyltrans"/>
</dbReference>
<organism evidence="5 6">
    <name type="scientific">Aspergillus saccharolyticus JOP 1030-1</name>
    <dbReference type="NCBI Taxonomy" id="1450539"/>
    <lineage>
        <taxon>Eukaryota</taxon>
        <taxon>Fungi</taxon>
        <taxon>Dikarya</taxon>
        <taxon>Ascomycota</taxon>
        <taxon>Pezizomycotina</taxon>
        <taxon>Eurotiomycetes</taxon>
        <taxon>Eurotiomycetidae</taxon>
        <taxon>Eurotiales</taxon>
        <taxon>Aspergillaceae</taxon>
        <taxon>Aspergillus</taxon>
        <taxon>Aspergillus subgen. Circumdati</taxon>
    </lineage>
</organism>
<protein>
    <recommendedName>
        <fullName evidence="4">Trichothecene 3-O-acetyltransferase-like N-terminal domain-containing protein</fullName>
    </recommendedName>
</protein>
<accession>A0A318ZLA1</accession>
<dbReference type="GO" id="GO:0016746">
    <property type="term" value="F:acyltransferase activity"/>
    <property type="evidence" value="ECO:0007669"/>
    <property type="project" value="UniProtKB-KW"/>
</dbReference>
<evidence type="ECO:0000259" key="4">
    <source>
        <dbReference type="Pfam" id="PF22664"/>
    </source>
</evidence>
<dbReference type="RefSeq" id="XP_025427000.1">
    <property type="nucleotide sequence ID" value="XM_025573785.1"/>
</dbReference>
<dbReference type="InterPro" id="IPR023213">
    <property type="entry name" value="CAT-like_dom_sf"/>
</dbReference>
<keyword evidence="1" id="KW-0808">Transferase</keyword>
<gene>
    <name evidence="5" type="ORF">BP01DRAFT_350087</name>
</gene>
<evidence type="ECO:0000313" key="5">
    <source>
        <dbReference type="EMBL" id="PYH41018.1"/>
    </source>
</evidence>
<feature type="region of interest" description="Disordered" evidence="3">
    <location>
        <begin position="201"/>
        <end position="224"/>
    </location>
</feature>
<dbReference type="Pfam" id="PF22664">
    <property type="entry name" value="TRI-like_N"/>
    <property type="match status" value="1"/>
</dbReference>